<gene>
    <name evidence="1" type="ORF">RSSM_04815</name>
</gene>
<dbReference type="AlphaFoldDB" id="M5TX18"/>
<evidence type="ECO:0000313" key="2">
    <source>
        <dbReference type="Proteomes" id="UP000011885"/>
    </source>
</evidence>
<dbReference type="RefSeq" id="WP_008684136.1">
    <property type="nucleotide sequence ID" value="NZ_ANOH01000333.1"/>
</dbReference>
<dbReference type="Proteomes" id="UP000011885">
    <property type="component" value="Unassembled WGS sequence"/>
</dbReference>
<comment type="caution">
    <text evidence="1">The sequence shown here is derived from an EMBL/GenBank/DDBJ whole genome shotgun (WGS) entry which is preliminary data.</text>
</comment>
<evidence type="ECO:0000313" key="1">
    <source>
        <dbReference type="EMBL" id="EMI53752.1"/>
    </source>
</evidence>
<dbReference type="EMBL" id="ANOH01000333">
    <property type="protein sequence ID" value="EMI53752.1"/>
    <property type="molecule type" value="Genomic_DNA"/>
</dbReference>
<reference evidence="1 2" key="1">
    <citation type="journal article" date="2013" name="Mar. Genomics">
        <title>Expression of sulfatases in Rhodopirellula baltica and the diversity of sulfatases in the genus Rhodopirellula.</title>
        <authorList>
            <person name="Wegner C.E."/>
            <person name="Richter-Heitmann T."/>
            <person name="Klindworth A."/>
            <person name="Klockow C."/>
            <person name="Richter M."/>
            <person name="Achstetter T."/>
            <person name="Glockner F.O."/>
            <person name="Harder J."/>
        </authorList>
    </citation>
    <scope>NUCLEOTIDE SEQUENCE [LARGE SCALE GENOMIC DNA]</scope>
    <source>
        <strain evidence="1 2">SM41</strain>
    </source>
</reference>
<organism evidence="1 2">
    <name type="scientific">Rhodopirellula sallentina SM41</name>
    <dbReference type="NCBI Taxonomy" id="1263870"/>
    <lineage>
        <taxon>Bacteria</taxon>
        <taxon>Pseudomonadati</taxon>
        <taxon>Planctomycetota</taxon>
        <taxon>Planctomycetia</taxon>
        <taxon>Pirellulales</taxon>
        <taxon>Pirellulaceae</taxon>
        <taxon>Rhodopirellula</taxon>
    </lineage>
</organism>
<keyword evidence="2" id="KW-1185">Reference proteome</keyword>
<protein>
    <submittedName>
        <fullName evidence="1">Uncharacterized protein</fullName>
    </submittedName>
</protein>
<sequence length="187" mass="18990">MQRFTAQIALIAYVVGGWLMPAAHHHLHDHSASGNACTCVVAANTGAPSPDATSFGSVGSAAFIGDPAITQGLTHSPIETRDASASKSHDCCCDHAEPHVAQSDSSDGFDCCSSDHSPLLLAANCSPEKNVGLCALCCAISMVGKECVQSPQSIAPAPSPERILLSGLSCPLPPLCSGLSSRGPPTA</sequence>
<name>M5TX18_9BACT</name>
<accession>M5TX18</accession>
<dbReference type="PATRIC" id="fig|1263870.3.peg.5095"/>
<proteinExistence type="predicted"/>